<evidence type="ECO:0000313" key="2">
    <source>
        <dbReference type="EMBL" id="MED6207451.1"/>
    </source>
</evidence>
<organism evidence="2 3">
    <name type="scientific">Stylosanthes scabra</name>
    <dbReference type="NCBI Taxonomy" id="79078"/>
    <lineage>
        <taxon>Eukaryota</taxon>
        <taxon>Viridiplantae</taxon>
        <taxon>Streptophyta</taxon>
        <taxon>Embryophyta</taxon>
        <taxon>Tracheophyta</taxon>
        <taxon>Spermatophyta</taxon>
        <taxon>Magnoliopsida</taxon>
        <taxon>eudicotyledons</taxon>
        <taxon>Gunneridae</taxon>
        <taxon>Pentapetalae</taxon>
        <taxon>rosids</taxon>
        <taxon>fabids</taxon>
        <taxon>Fabales</taxon>
        <taxon>Fabaceae</taxon>
        <taxon>Papilionoideae</taxon>
        <taxon>50 kb inversion clade</taxon>
        <taxon>dalbergioids sensu lato</taxon>
        <taxon>Dalbergieae</taxon>
        <taxon>Pterocarpus clade</taxon>
        <taxon>Stylosanthes</taxon>
    </lineage>
</organism>
<comment type="caution">
    <text evidence="2">The sequence shown here is derived from an EMBL/GenBank/DDBJ whole genome shotgun (WGS) entry which is preliminary data.</text>
</comment>
<sequence>MKSFTVGRVLIDTPQWEQIHEDLIFKAGKAEYDMFVKEFGGEIYNVQTHPYNISNQDIVGDSSDGKGDSKNSVDVDGGSEEEGNSKLVDEAEESRDGIEDEDNNDFVGPIINETMDGGMGKGAPINSEIRVYENAEITNGLKIDGPVEVSNENCEPTGENRVHYKQMAFEIVLEVPKEVVNRVEGSHWVGPNKNLALGERLVSVEESMNGNVVEVGNGPGLEAVKASNPHGDIENNSSGSCPFSLGFGPCNSSRHVHGNPEWVCRNDNWETESLSSPNPECEEEERETGMIVTRLGAEKKLSKQKPFAKRVALTLIDVKMKSFSSQGWRISTGEEENVDTKTGKTRRTMTVVV</sequence>
<protein>
    <submittedName>
        <fullName evidence="2">Uncharacterized protein</fullName>
    </submittedName>
</protein>
<reference evidence="2 3" key="1">
    <citation type="journal article" date="2023" name="Plants (Basel)">
        <title>Bridging the Gap: Combining Genomics and Transcriptomics Approaches to Understand Stylosanthes scabra, an Orphan Legume from the Brazilian Caatinga.</title>
        <authorList>
            <person name="Ferreira-Neto J.R.C."/>
            <person name="da Silva M.D."/>
            <person name="Binneck E."/>
            <person name="de Melo N.F."/>
            <person name="da Silva R.H."/>
            <person name="de Melo A.L.T.M."/>
            <person name="Pandolfi V."/>
            <person name="Bustamante F.O."/>
            <person name="Brasileiro-Vidal A.C."/>
            <person name="Benko-Iseppon A.M."/>
        </authorList>
    </citation>
    <scope>NUCLEOTIDE SEQUENCE [LARGE SCALE GENOMIC DNA]</scope>
    <source>
        <tissue evidence="2">Leaves</tissue>
    </source>
</reference>
<feature type="compositionally biased region" description="Basic and acidic residues" evidence="1">
    <location>
        <begin position="63"/>
        <end position="73"/>
    </location>
</feature>
<feature type="region of interest" description="Disordered" evidence="1">
    <location>
        <begin position="55"/>
        <end position="106"/>
    </location>
</feature>
<evidence type="ECO:0000313" key="3">
    <source>
        <dbReference type="Proteomes" id="UP001341840"/>
    </source>
</evidence>
<gene>
    <name evidence="2" type="ORF">PIB30_035930</name>
</gene>
<dbReference type="EMBL" id="JASCZI010241829">
    <property type="protein sequence ID" value="MED6207451.1"/>
    <property type="molecule type" value="Genomic_DNA"/>
</dbReference>
<dbReference type="Proteomes" id="UP001341840">
    <property type="component" value="Unassembled WGS sequence"/>
</dbReference>
<proteinExistence type="predicted"/>
<keyword evidence="3" id="KW-1185">Reference proteome</keyword>
<evidence type="ECO:0000256" key="1">
    <source>
        <dbReference type="SAM" id="MobiDB-lite"/>
    </source>
</evidence>
<name>A0ABU6YC06_9FABA</name>
<accession>A0ABU6YC06</accession>
<feature type="compositionally biased region" description="Basic and acidic residues" evidence="1">
    <location>
        <begin position="83"/>
        <end position="97"/>
    </location>
</feature>